<dbReference type="InterPro" id="IPR038770">
    <property type="entry name" value="Na+/solute_symporter_sf"/>
</dbReference>
<evidence type="ECO:0000256" key="3">
    <source>
        <dbReference type="ARBA" id="ARBA00022448"/>
    </source>
</evidence>
<dbReference type="SUPFAM" id="SSF52402">
    <property type="entry name" value="Adenine nucleotide alpha hydrolases-like"/>
    <property type="match status" value="2"/>
</dbReference>
<dbReference type="Gene3D" id="1.20.1530.20">
    <property type="match status" value="1"/>
</dbReference>
<evidence type="ECO:0000259" key="11">
    <source>
        <dbReference type="Pfam" id="PF00999"/>
    </source>
</evidence>
<evidence type="ECO:0000256" key="2">
    <source>
        <dbReference type="ARBA" id="ARBA00005551"/>
    </source>
</evidence>
<evidence type="ECO:0000256" key="8">
    <source>
        <dbReference type="ARBA" id="ARBA00023136"/>
    </source>
</evidence>
<feature type="transmembrane region" description="Helical" evidence="9">
    <location>
        <begin position="300"/>
        <end position="322"/>
    </location>
</feature>
<dbReference type="Pfam" id="PF00999">
    <property type="entry name" value="Na_H_Exchanger"/>
    <property type="match status" value="1"/>
</dbReference>
<evidence type="ECO:0000256" key="9">
    <source>
        <dbReference type="SAM" id="Phobius"/>
    </source>
</evidence>
<dbReference type="AlphaFoldDB" id="A0A1Z4LNT0"/>
<feature type="transmembrane region" description="Helical" evidence="9">
    <location>
        <begin position="153"/>
        <end position="177"/>
    </location>
</feature>
<name>A0A1Z4LNT0_9CYAN</name>
<dbReference type="Pfam" id="PF00582">
    <property type="entry name" value="Usp"/>
    <property type="match status" value="2"/>
</dbReference>
<evidence type="ECO:0000256" key="4">
    <source>
        <dbReference type="ARBA" id="ARBA00022449"/>
    </source>
</evidence>
<dbReference type="GO" id="GO:0016020">
    <property type="term" value="C:membrane"/>
    <property type="evidence" value="ECO:0007669"/>
    <property type="project" value="UniProtKB-SubCell"/>
</dbReference>
<keyword evidence="7" id="KW-0406">Ion transport</keyword>
<dbReference type="PANTHER" id="PTHR43562:SF4">
    <property type="entry name" value="NA(+)_H(+) ANTIPORTER NHAS5"/>
    <property type="match status" value="1"/>
</dbReference>
<feature type="transmembrane region" description="Helical" evidence="9">
    <location>
        <begin position="123"/>
        <end position="141"/>
    </location>
</feature>
<keyword evidence="8 9" id="KW-0472">Membrane</keyword>
<comment type="similarity">
    <text evidence="2">Belongs to the monovalent cation:proton antiporter 2 (CPA2) transporter (TC 2.A.37) family.</text>
</comment>
<dbReference type="OrthoDB" id="9793589at2"/>
<gene>
    <name evidence="12" type="ORF">NIES267_23380</name>
</gene>
<dbReference type="Proteomes" id="UP000218418">
    <property type="component" value="Chromosome"/>
</dbReference>
<dbReference type="EMBL" id="AP018227">
    <property type="protein sequence ID" value="BAY82853.1"/>
    <property type="molecule type" value="Genomic_DNA"/>
</dbReference>
<keyword evidence="13" id="KW-1185">Reference proteome</keyword>
<feature type="transmembrane region" description="Helical" evidence="9">
    <location>
        <begin position="36"/>
        <end position="56"/>
    </location>
</feature>
<accession>A0A1Z4LNT0</accession>
<dbReference type="Gene3D" id="3.40.50.12370">
    <property type="match status" value="1"/>
</dbReference>
<dbReference type="GO" id="GO:0015297">
    <property type="term" value="F:antiporter activity"/>
    <property type="evidence" value="ECO:0007669"/>
    <property type="project" value="UniProtKB-KW"/>
</dbReference>
<dbReference type="PANTHER" id="PTHR43562">
    <property type="entry name" value="NAPA-TYPE SODIUM/HYDROGEN ANTIPORTER"/>
    <property type="match status" value="1"/>
</dbReference>
<feature type="transmembrane region" description="Helical" evidence="9">
    <location>
        <begin position="183"/>
        <end position="204"/>
    </location>
</feature>
<comment type="subcellular location">
    <subcellularLocation>
        <location evidence="1">Membrane</location>
        <topology evidence="1">Multi-pass membrane protein</topology>
    </subcellularLocation>
</comment>
<dbReference type="GO" id="GO:1902600">
    <property type="term" value="P:proton transmembrane transport"/>
    <property type="evidence" value="ECO:0007669"/>
    <property type="project" value="InterPro"/>
</dbReference>
<evidence type="ECO:0000256" key="7">
    <source>
        <dbReference type="ARBA" id="ARBA00023065"/>
    </source>
</evidence>
<evidence type="ECO:0000256" key="5">
    <source>
        <dbReference type="ARBA" id="ARBA00022692"/>
    </source>
</evidence>
<dbReference type="InterPro" id="IPR006016">
    <property type="entry name" value="UspA"/>
</dbReference>
<evidence type="ECO:0000313" key="13">
    <source>
        <dbReference type="Proteomes" id="UP000218418"/>
    </source>
</evidence>
<keyword evidence="4" id="KW-0050">Antiport</keyword>
<keyword evidence="3" id="KW-0813">Transport</keyword>
<proteinExistence type="inferred from homology"/>
<evidence type="ECO:0000259" key="10">
    <source>
        <dbReference type="Pfam" id="PF00582"/>
    </source>
</evidence>
<evidence type="ECO:0000313" key="12">
    <source>
        <dbReference type="EMBL" id="BAY82853.1"/>
    </source>
</evidence>
<sequence>MEQILQDLTKTPLIAFTILLLVILVVPPIFERLRLPGLVGLLAAGVVLGPDGLGLLSAEAETMKLLSDIGKIYLMFVAGLEIDLEDFRKNKDRSLGFGIATFLIPLIFGAMVGRFFGFGWNPAILIGSLLASHTLLGFPIVNRLGVTSNQAVTVTIGATIFTDIAALLVLAVCVSISAGEFSAASLTIQLLTLAAYSAIVLFGFDWAGKEYFRRTGDEESNQFLFVLLAVFLASVGAEIINVDRIVGAFLAGLAVNDVVGHSPVEEKVEFVGSTLFIPFFFVGMGLLIDFSGFVSSLTTALPLTIGIVGALILSKFLAAMVAKILYGYNWSEALTMWSLSLPQVAATLAAALVGKTEGIITDAVFNTVIVLMLVTAILGPVLTARFGSKLTVPKASLQENSQTKEEDSVDEDFNLDTDNFIYNSLFKVVVPIYNPHTERYLIEMGALLAHHEQGIVVPLSIPKAHVHMDEPQLKVSIKRSKKLLQQALQISQEFQAKAKPVIRIDDDVARGISRAAREQNANLIVMGWSPTSSLQARLFGNIIDNVFWAAHCPIAVMRLLDEPINIHSVLVPVRNITPEILRAIQFAQLFADTNQASVTLLHVRPRKTSDKEIALFESELSEYLSNSKSQKEVVIRTIRHDDVAKVIIKESNSYDMIILRSVHRRTAGGLAVSDVSNKLLSSINNCSMVLFGEPHSG</sequence>
<organism evidence="12 13">
    <name type="scientific">Calothrix parasitica NIES-267</name>
    <dbReference type="NCBI Taxonomy" id="1973488"/>
    <lineage>
        <taxon>Bacteria</taxon>
        <taxon>Bacillati</taxon>
        <taxon>Cyanobacteriota</taxon>
        <taxon>Cyanophyceae</taxon>
        <taxon>Nostocales</taxon>
        <taxon>Calotrichaceae</taxon>
        <taxon>Calothrix</taxon>
    </lineage>
</organism>
<feature type="domain" description="UspA" evidence="10">
    <location>
        <begin position="427"/>
        <end position="558"/>
    </location>
</feature>
<evidence type="ECO:0000256" key="1">
    <source>
        <dbReference type="ARBA" id="ARBA00004141"/>
    </source>
</evidence>
<feature type="transmembrane region" description="Helical" evidence="9">
    <location>
        <begin position="95"/>
        <end position="117"/>
    </location>
</feature>
<feature type="transmembrane region" description="Helical" evidence="9">
    <location>
        <begin position="270"/>
        <end position="288"/>
    </location>
</feature>
<dbReference type="InterPro" id="IPR006153">
    <property type="entry name" value="Cation/H_exchanger_TM"/>
</dbReference>
<feature type="transmembrane region" description="Helical" evidence="9">
    <location>
        <begin position="334"/>
        <end position="354"/>
    </location>
</feature>
<keyword evidence="6 9" id="KW-1133">Transmembrane helix</keyword>
<feature type="transmembrane region" description="Helical" evidence="9">
    <location>
        <begin position="363"/>
        <end position="382"/>
    </location>
</feature>
<evidence type="ECO:0000256" key="6">
    <source>
        <dbReference type="ARBA" id="ARBA00022989"/>
    </source>
</evidence>
<reference evidence="12 13" key="1">
    <citation type="submission" date="2017-06" db="EMBL/GenBank/DDBJ databases">
        <title>Genome sequencing of cyanobaciteial culture collection at National Institute for Environmental Studies (NIES).</title>
        <authorList>
            <person name="Hirose Y."/>
            <person name="Shimura Y."/>
            <person name="Fujisawa T."/>
            <person name="Nakamura Y."/>
            <person name="Kawachi M."/>
        </authorList>
    </citation>
    <scope>NUCLEOTIDE SEQUENCE [LARGE SCALE GENOMIC DNA]</scope>
    <source>
        <strain evidence="12 13">NIES-267</strain>
    </source>
</reference>
<feature type="transmembrane region" description="Helical" evidence="9">
    <location>
        <begin position="12"/>
        <end position="30"/>
    </location>
</feature>
<feature type="transmembrane region" description="Helical" evidence="9">
    <location>
        <begin position="224"/>
        <end position="250"/>
    </location>
</feature>
<protein>
    <submittedName>
        <fullName evidence="12">Sodium/hydrogen exchanger</fullName>
    </submittedName>
</protein>
<feature type="domain" description="Cation/H+ exchanger transmembrane" evidence="11">
    <location>
        <begin position="21"/>
        <end position="382"/>
    </location>
</feature>
<keyword evidence="5 9" id="KW-0812">Transmembrane</keyword>
<feature type="domain" description="UspA" evidence="10">
    <location>
        <begin position="567"/>
        <end position="683"/>
    </location>
</feature>